<protein>
    <submittedName>
        <fullName evidence="1">Uncharacterized protein</fullName>
    </submittedName>
</protein>
<proteinExistence type="predicted"/>
<dbReference type="Proteomes" id="UP000663848">
    <property type="component" value="Unassembled WGS sequence"/>
</dbReference>
<sequence>IIIFLVGTNRNELEVRSYPHSDVFPSLAHFIQPISAFCLSNSFLLFETKYFKMGMLNQNDDTNKLKYFERHQALILSAASCYHERHLDESIMSMMLTIPLEMKQENLHNNRFGNVKKL</sequence>
<name>A0A821RR82_9BILA</name>
<dbReference type="AlphaFoldDB" id="A0A821RR82"/>
<organism evidence="1 2">
    <name type="scientific">Rotaria socialis</name>
    <dbReference type="NCBI Taxonomy" id="392032"/>
    <lineage>
        <taxon>Eukaryota</taxon>
        <taxon>Metazoa</taxon>
        <taxon>Spiralia</taxon>
        <taxon>Gnathifera</taxon>
        <taxon>Rotifera</taxon>
        <taxon>Eurotatoria</taxon>
        <taxon>Bdelloidea</taxon>
        <taxon>Philodinida</taxon>
        <taxon>Philodinidae</taxon>
        <taxon>Rotaria</taxon>
    </lineage>
</organism>
<feature type="non-terminal residue" evidence="1">
    <location>
        <position position="1"/>
    </location>
</feature>
<comment type="caution">
    <text evidence="1">The sequence shown here is derived from an EMBL/GenBank/DDBJ whole genome shotgun (WGS) entry which is preliminary data.</text>
</comment>
<gene>
    <name evidence="1" type="ORF">QYT958_LOCUS26708</name>
</gene>
<reference evidence="1" key="1">
    <citation type="submission" date="2021-02" db="EMBL/GenBank/DDBJ databases">
        <authorList>
            <person name="Nowell W R."/>
        </authorList>
    </citation>
    <scope>NUCLEOTIDE SEQUENCE</scope>
</reference>
<accession>A0A821RR82</accession>
<evidence type="ECO:0000313" key="2">
    <source>
        <dbReference type="Proteomes" id="UP000663848"/>
    </source>
</evidence>
<dbReference type="EMBL" id="CAJOBR010006477">
    <property type="protein sequence ID" value="CAF4844758.1"/>
    <property type="molecule type" value="Genomic_DNA"/>
</dbReference>
<evidence type="ECO:0000313" key="1">
    <source>
        <dbReference type="EMBL" id="CAF4844758.1"/>
    </source>
</evidence>